<evidence type="ECO:0000256" key="5">
    <source>
        <dbReference type="ARBA" id="ARBA00023146"/>
    </source>
</evidence>
<dbReference type="CDD" id="cd00770">
    <property type="entry name" value="SerRS_core"/>
    <property type="match status" value="1"/>
</dbReference>
<dbReference type="PANTHER" id="PTHR11778">
    <property type="entry name" value="SERYL-TRNA SYNTHETASE"/>
    <property type="match status" value="1"/>
</dbReference>
<dbReference type="GO" id="GO:0016260">
    <property type="term" value="P:selenocysteine biosynthetic process"/>
    <property type="evidence" value="ECO:0007669"/>
    <property type="project" value="UniProtKB-UniRule"/>
</dbReference>
<evidence type="ECO:0000256" key="8">
    <source>
        <dbReference type="PIRSR" id="PIRSR001529-2"/>
    </source>
</evidence>
<keyword evidence="6" id="KW-0963">Cytoplasm</keyword>
<evidence type="ECO:0000256" key="7">
    <source>
        <dbReference type="PIRSR" id="PIRSR001529-1"/>
    </source>
</evidence>
<dbReference type="Gene3D" id="3.30.930.10">
    <property type="entry name" value="Bira Bifunctional Protein, Domain 2"/>
    <property type="match status" value="1"/>
</dbReference>
<accession>A0A448J102</accession>
<feature type="domain" description="Aminoacyl-transfer RNA synthetases class-II family profile" evidence="10">
    <location>
        <begin position="135"/>
        <end position="403"/>
    </location>
</feature>
<dbReference type="Proteomes" id="UP000279306">
    <property type="component" value="Chromosome"/>
</dbReference>
<feature type="binding site" evidence="6 7">
    <location>
        <position position="280"/>
    </location>
    <ligand>
        <name>L-serine</name>
        <dbReference type="ChEBI" id="CHEBI:33384"/>
    </ligand>
</feature>
<dbReference type="PIRSF" id="PIRSF001529">
    <property type="entry name" value="Ser-tRNA-synth_IIa"/>
    <property type="match status" value="1"/>
</dbReference>
<feature type="binding site" evidence="6 8">
    <location>
        <begin position="257"/>
        <end position="259"/>
    </location>
    <ligand>
        <name>ATP</name>
        <dbReference type="ChEBI" id="CHEBI:30616"/>
    </ligand>
</feature>
<reference evidence="11 12" key="1">
    <citation type="submission" date="2018-12" db="EMBL/GenBank/DDBJ databases">
        <authorList>
            <consortium name="Pathogen Informatics"/>
        </authorList>
    </citation>
    <scope>NUCLEOTIDE SEQUENCE [LARGE SCALE GENOMIC DNA]</scope>
    <source>
        <strain evidence="11 12">NCTC10437</strain>
    </source>
</reference>
<evidence type="ECO:0000256" key="4">
    <source>
        <dbReference type="ARBA" id="ARBA00022917"/>
    </source>
</evidence>
<feature type="region of interest" description="Disordered" evidence="9">
    <location>
        <begin position="1"/>
        <end position="25"/>
    </location>
</feature>
<feature type="binding site" evidence="8">
    <location>
        <begin position="273"/>
        <end position="276"/>
    </location>
    <ligand>
        <name>ATP</name>
        <dbReference type="ChEBI" id="CHEBI:30616"/>
    </ligand>
</feature>
<feature type="binding site" evidence="7">
    <location>
        <position position="377"/>
    </location>
    <ligand>
        <name>L-serine</name>
        <dbReference type="ChEBI" id="CHEBI:33384"/>
    </ligand>
</feature>
<keyword evidence="2 6" id="KW-0547">Nucleotide-binding</keyword>
<organism evidence="11 12">
    <name type="scientific">Mycolicibacterium aurum</name>
    <name type="common">Mycobacterium aurum</name>
    <dbReference type="NCBI Taxonomy" id="1791"/>
    <lineage>
        <taxon>Bacteria</taxon>
        <taxon>Bacillati</taxon>
        <taxon>Actinomycetota</taxon>
        <taxon>Actinomycetes</taxon>
        <taxon>Mycobacteriales</taxon>
        <taxon>Mycobacteriaceae</taxon>
        <taxon>Mycolicibacterium</taxon>
    </lineage>
</organism>
<gene>
    <name evidence="6 11" type="primary">serS</name>
    <name evidence="11" type="ORF">NCTC10437_05422</name>
</gene>
<dbReference type="InterPro" id="IPR002314">
    <property type="entry name" value="aa-tRNA-synt_IIb"/>
</dbReference>
<dbReference type="AlphaFoldDB" id="A0A448J102"/>
<evidence type="ECO:0000256" key="1">
    <source>
        <dbReference type="ARBA" id="ARBA00022598"/>
    </source>
</evidence>
<feature type="binding site" evidence="7">
    <location>
        <position position="226"/>
    </location>
    <ligand>
        <name>L-serine</name>
        <dbReference type="ChEBI" id="CHEBI:33384"/>
    </ligand>
</feature>
<dbReference type="HAMAP" id="MF_00176">
    <property type="entry name" value="Ser_tRNA_synth_type1"/>
    <property type="match status" value="1"/>
</dbReference>
<dbReference type="InterPro" id="IPR042103">
    <property type="entry name" value="SerRS_1_N_sf"/>
</dbReference>
<comment type="catalytic activity">
    <reaction evidence="6">
        <text>tRNA(Sec) + L-serine + ATP = L-seryl-tRNA(Sec) + AMP + diphosphate + H(+)</text>
        <dbReference type="Rhea" id="RHEA:42580"/>
        <dbReference type="Rhea" id="RHEA-COMP:9742"/>
        <dbReference type="Rhea" id="RHEA-COMP:10128"/>
        <dbReference type="ChEBI" id="CHEBI:15378"/>
        <dbReference type="ChEBI" id="CHEBI:30616"/>
        <dbReference type="ChEBI" id="CHEBI:33019"/>
        <dbReference type="ChEBI" id="CHEBI:33384"/>
        <dbReference type="ChEBI" id="CHEBI:78442"/>
        <dbReference type="ChEBI" id="CHEBI:78533"/>
        <dbReference type="ChEBI" id="CHEBI:456215"/>
        <dbReference type="EC" id="6.1.1.11"/>
    </reaction>
</comment>
<comment type="domain">
    <text evidence="6">Consists of two distinct domains, a catalytic core and a N-terminal extension that is involved in tRNA binding.</text>
</comment>
<feature type="compositionally biased region" description="Basic and acidic residues" evidence="9">
    <location>
        <begin position="1"/>
        <end position="12"/>
    </location>
</feature>
<feature type="binding site" evidence="7">
    <location>
        <position position="257"/>
    </location>
    <ligand>
        <name>L-serine</name>
        <dbReference type="ChEBI" id="CHEBI:33384"/>
    </ligand>
</feature>
<dbReference type="InterPro" id="IPR002317">
    <property type="entry name" value="Ser-tRNA-ligase_type_1"/>
</dbReference>
<keyword evidence="5 6" id="KW-0030">Aminoacyl-tRNA synthetase</keyword>
<name>A0A448J102_MYCAU</name>
<evidence type="ECO:0000256" key="3">
    <source>
        <dbReference type="ARBA" id="ARBA00022840"/>
    </source>
</evidence>
<dbReference type="InterPro" id="IPR006195">
    <property type="entry name" value="aa-tRNA-synth_II"/>
</dbReference>
<dbReference type="OrthoDB" id="9804647at2"/>
<dbReference type="STRING" id="1791.GCA_001049355_00867"/>
<proteinExistence type="inferred from homology"/>
<evidence type="ECO:0000259" key="10">
    <source>
        <dbReference type="PROSITE" id="PS50862"/>
    </source>
</evidence>
<comment type="pathway">
    <text evidence="6">Aminoacyl-tRNA biosynthesis; selenocysteinyl-tRNA(Sec) biosynthesis; L-seryl-tRNA(Sec) from L-serine and tRNA(Sec): step 1/1.</text>
</comment>
<evidence type="ECO:0000256" key="9">
    <source>
        <dbReference type="SAM" id="MobiDB-lite"/>
    </source>
</evidence>
<dbReference type="KEGG" id="mauu:NCTC10437_05422"/>
<feature type="binding site" evidence="6 8">
    <location>
        <begin position="344"/>
        <end position="347"/>
    </location>
    <ligand>
        <name>ATP</name>
        <dbReference type="ChEBI" id="CHEBI:30616"/>
    </ligand>
</feature>
<keyword evidence="12" id="KW-1185">Reference proteome</keyword>
<dbReference type="PRINTS" id="PR00981">
    <property type="entry name" value="TRNASYNTHSER"/>
</dbReference>
<dbReference type="GO" id="GO:0005737">
    <property type="term" value="C:cytoplasm"/>
    <property type="evidence" value="ECO:0007669"/>
    <property type="project" value="UniProtKB-SubCell"/>
</dbReference>
<feature type="binding site" evidence="6">
    <location>
        <position position="379"/>
    </location>
    <ligand>
        <name>L-serine</name>
        <dbReference type="ChEBI" id="CHEBI:33384"/>
    </ligand>
</feature>
<dbReference type="InterPro" id="IPR010978">
    <property type="entry name" value="tRNA-bd_arm"/>
</dbReference>
<dbReference type="GO" id="GO:0005524">
    <property type="term" value="F:ATP binding"/>
    <property type="evidence" value="ECO:0007669"/>
    <property type="project" value="UniProtKB-UniRule"/>
</dbReference>
<evidence type="ECO:0000313" key="11">
    <source>
        <dbReference type="EMBL" id="VEG58390.1"/>
    </source>
</evidence>
<dbReference type="Gene3D" id="1.10.287.40">
    <property type="entry name" value="Serine-tRNA synthetase, tRNA binding domain"/>
    <property type="match status" value="1"/>
</dbReference>
<dbReference type="PROSITE" id="PS50862">
    <property type="entry name" value="AA_TRNA_LIGASE_II"/>
    <property type="match status" value="1"/>
</dbReference>
<dbReference type="EMBL" id="LR134356">
    <property type="protein sequence ID" value="VEG58390.1"/>
    <property type="molecule type" value="Genomic_DNA"/>
</dbReference>
<dbReference type="SUPFAM" id="SSF55681">
    <property type="entry name" value="Class II aaRS and biotin synthetases"/>
    <property type="match status" value="1"/>
</dbReference>
<comment type="catalytic activity">
    <reaction evidence="6">
        <text>tRNA(Ser) + L-serine + ATP = L-seryl-tRNA(Ser) + AMP + diphosphate + H(+)</text>
        <dbReference type="Rhea" id="RHEA:12292"/>
        <dbReference type="Rhea" id="RHEA-COMP:9669"/>
        <dbReference type="Rhea" id="RHEA-COMP:9703"/>
        <dbReference type="ChEBI" id="CHEBI:15378"/>
        <dbReference type="ChEBI" id="CHEBI:30616"/>
        <dbReference type="ChEBI" id="CHEBI:33019"/>
        <dbReference type="ChEBI" id="CHEBI:33384"/>
        <dbReference type="ChEBI" id="CHEBI:78442"/>
        <dbReference type="ChEBI" id="CHEBI:78533"/>
        <dbReference type="ChEBI" id="CHEBI:456215"/>
        <dbReference type="EC" id="6.1.1.11"/>
    </reaction>
</comment>
<dbReference type="NCBIfam" id="TIGR00414">
    <property type="entry name" value="serS"/>
    <property type="match status" value="1"/>
</dbReference>
<dbReference type="SUPFAM" id="SSF46589">
    <property type="entry name" value="tRNA-binding arm"/>
    <property type="match status" value="1"/>
</dbReference>
<dbReference type="GO" id="GO:0006434">
    <property type="term" value="P:seryl-tRNA aminoacylation"/>
    <property type="evidence" value="ECO:0007669"/>
    <property type="project" value="UniProtKB-UniRule"/>
</dbReference>
<feature type="binding site" evidence="6">
    <location>
        <position position="273"/>
    </location>
    <ligand>
        <name>ATP</name>
        <dbReference type="ChEBI" id="CHEBI:30616"/>
    </ligand>
</feature>
<keyword evidence="3 6" id="KW-0067">ATP-binding</keyword>
<comment type="function">
    <text evidence="6">Catalyzes the attachment of serine to tRNA(Ser). Is also able to aminoacylate tRNA(Sec) with serine, to form the misacylated tRNA L-seryl-tRNA(Sec), which will be further converted into selenocysteinyl-tRNA(Sec).</text>
</comment>
<dbReference type="Pfam" id="PF02403">
    <property type="entry name" value="Seryl_tRNA_N"/>
    <property type="match status" value="1"/>
</dbReference>
<evidence type="ECO:0000256" key="6">
    <source>
        <dbReference type="HAMAP-Rule" id="MF_00176"/>
    </source>
</evidence>
<dbReference type="GO" id="GO:0004828">
    <property type="term" value="F:serine-tRNA ligase activity"/>
    <property type="evidence" value="ECO:0007669"/>
    <property type="project" value="UniProtKB-UniRule"/>
</dbReference>
<protein>
    <recommendedName>
        <fullName evidence="6">Serine--tRNA ligase</fullName>
        <ecNumber evidence="6">6.1.1.11</ecNumber>
    </recommendedName>
    <alternativeName>
        <fullName evidence="6">Seryl-tRNA synthetase</fullName>
        <shortName evidence="6">SerRS</shortName>
    </alternativeName>
    <alternativeName>
        <fullName evidence="6">Seryl-tRNA(Ser/Sec) synthetase</fullName>
    </alternativeName>
</protein>
<evidence type="ECO:0000256" key="2">
    <source>
        <dbReference type="ARBA" id="ARBA00022741"/>
    </source>
</evidence>
<dbReference type="UniPathway" id="UPA00906">
    <property type="reaction ID" value="UER00895"/>
</dbReference>
<dbReference type="RefSeq" id="WP_048630702.1">
    <property type="nucleotide sequence ID" value="NZ_CVQQ01000001.1"/>
</dbReference>
<dbReference type="InterPro" id="IPR033729">
    <property type="entry name" value="SerRS_core"/>
</dbReference>
<feature type="site" description="Important for serine binding" evidence="7">
    <location>
        <position position="379"/>
    </location>
</feature>
<comment type="similarity">
    <text evidence="6">Belongs to the class-II aminoacyl-tRNA synthetase family. Type-1 seryl-tRNA synthetase subfamily.</text>
</comment>
<sequence length="419" mass="45511">MIDPRFLRENPDAVRASQQARGEDPGLVDALAEADTARRAAISAADNLRAEQKSASKLIGKASPDERPALMAAAKDLADKVKSAEAAQSEAEKAYTAAHMAISNVIIDGVPAGGEDDFVVLDTVGEPPAIDDPRDHLELGESLGLIDMERGAKVSGSRFYFLTGFGALLQLGLFQLAVRTATENGFTLMIPPVLVRPEIMAGTGFLGAHADEIYHLEEDDMYLVGTSEVPLAGYHSGEILDLSQGPLRYAGWSTCFRREAGSYGKDTRGVIRVHQFDKVEGFVYCRPEEAEAEHDRLLGWQRQMLAHIEVPYRVIDIAAGDLGSSAARKFDCEAWVPTQQTYRELTSTSNCTTFQARRLAVRYRDGNGKPQTAATLNGTLATTRWLVAILENHQQPDGSVRIPDALVPYVGTDVLTPAK</sequence>
<evidence type="ECO:0000313" key="12">
    <source>
        <dbReference type="Proteomes" id="UP000279306"/>
    </source>
</evidence>
<dbReference type="EC" id="6.1.1.11" evidence="6"/>
<comment type="subcellular location">
    <subcellularLocation>
        <location evidence="6">Cytoplasm</location>
    </subcellularLocation>
</comment>
<dbReference type="InterPro" id="IPR015866">
    <property type="entry name" value="Ser-tRNA-synth_1_N"/>
</dbReference>
<keyword evidence="1 6" id="KW-0436">Ligase</keyword>
<dbReference type="InterPro" id="IPR045864">
    <property type="entry name" value="aa-tRNA-synth_II/BPL/LPL"/>
</dbReference>
<feature type="binding site" evidence="6">
    <location>
        <begin position="226"/>
        <end position="228"/>
    </location>
    <ligand>
        <name>L-serine</name>
        <dbReference type="ChEBI" id="CHEBI:33384"/>
    </ligand>
</feature>
<dbReference type="Pfam" id="PF00587">
    <property type="entry name" value="tRNA-synt_2b"/>
    <property type="match status" value="1"/>
</dbReference>
<comment type="subunit">
    <text evidence="6">Homodimer. The tRNA molecule binds across the dimer.</text>
</comment>
<keyword evidence="4 6" id="KW-0648">Protein biosynthesis</keyword>